<feature type="region of interest" description="Disordered" evidence="1">
    <location>
        <begin position="272"/>
        <end position="327"/>
    </location>
</feature>
<dbReference type="AlphaFoldDB" id="A0AAW2QAS7"/>
<dbReference type="EMBL" id="JACGWK010000003">
    <property type="protein sequence ID" value="KAL0364851.1"/>
    <property type="molecule type" value="Genomic_DNA"/>
</dbReference>
<dbReference type="Pfam" id="PF04795">
    <property type="entry name" value="PAPA-1"/>
    <property type="match status" value="1"/>
</dbReference>
<reference evidence="3" key="2">
    <citation type="journal article" date="2024" name="Plant">
        <title>Genomic evolution and insights into agronomic trait innovations of Sesamum species.</title>
        <authorList>
            <person name="Miao H."/>
            <person name="Wang L."/>
            <person name="Qu L."/>
            <person name="Liu H."/>
            <person name="Sun Y."/>
            <person name="Le M."/>
            <person name="Wang Q."/>
            <person name="Wei S."/>
            <person name="Zheng Y."/>
            <person name="Lin W."/>
            <person name="Duan Y."/>
            <person name="Cao H."/>
            <person name="Xiong S."/>
            <person name="Wang X."/>
            <person name="Wei L."/>
            <person name="Li C."/>
            <person name="Ma Q."/>
            <person name="Ju M."/>
            <person name="Zhao R."/>
            <person name="Li G."/>
            <person name="Mu C."/>
            <person name="Tian Q."/>
            <person name="Mei H."/>
            <person name="Zhang T."/>
            <person name="Gao T."/>
            <person name="Zhang H."/>
        </authorList>
    </citation>
    <scope>NUCLEOTIDE SEQUENCE</scope>
    <source>
        <strain evidence="3">G01</strain>
    </source>
</reference>
<dbReference type="InterPro" id="IPR029523">
    <property type="entry name" value="INO80B/Ies2"/>
</dbReference>
<feature type="compositionally biased region" description="Basic and acidic residues" evidence="1">
    <location>
        <begin position="272"/>
        <end position="298"/>
    </location>
</feature>
<dbReference type="PANTHER" id="PTHR21561:SF25">
    <property type="entry name" value="OS03G0811500 PROTEIN"/>
    <property type="match status" value="1"/>
</dbReference>
<feature type="region of interest" description="Disordered" evidence="1">
    <location>
        <begin position="41"/>
        <end position="71"/>
    </location>
</feature>
<feature type="region of interest" description="Disordered" evidence="1">
    <location>
        <begin position="245"/>
        <end position="264"/>
    </location>
</feature>
<dbReference type="Pfam" id="PF04438">
    <property type="entry name" value="zf-HIT"/>
    <property type="match status" value="1"/>
</dbReference>
<evidence type="ECO:0000259" key="2">
    <source>
        <dbReference type="SMART" id="SM01406"/>
    </source>
</evidence>
<sequence>MGEMVIGVVPSGQAETTSDGIGTGSKFNKVKLKVGGVTHTIHTRSSSDGSSVAGTSATKSTPSDTIYPPHKLGPQENFDPDFMGEKGALRGVPWKDFSKIGFSFRKMDAPEESVKPALKLGRSSKSKNSSYDNTEYEDETRGKKLRKISRVMDRNIDGHALGIGDYDSSRSGKENKKSRSVRASEDTDYMEEEESVSDGEIEHKNKKQKKEPIDVSEYSKKESLITTRRRAILTGRDISPGLGASLIQFPDGLPPAPPRKPKEQLSEVEQQLKRAEAAQRRRIQNEKAARESEAEAIRKILGQDSSRKRREEKIKKRQEELAQERTANSATVASNVVRWVIGPSGTVVTFPDEIGLPTIFEPKPCSYPPPREKCAGPSCTNTYKYRDSKSKLPLCSLQCYKAINAKAQLLPAW</sequence>
<dbReference type="SMART" id="SM01406">
    <property type="entry name" value="PAPA-1"/>
    <property type="match status" value="1"/>
</dbReference>
<accession>A0AAW2QAS7</accession>
<dbReference type="GO" id="GO:0031011">
    <property type="term" value="C:Ino80 complex"/>
    <property type="evidence" value="ECO:0007669"/>
    <property type="project" value="InterPro"/>
</dbReference>
<dbReference type="InterPro" id="IPR007529">
    <property type="entry name" value="Znf_HIT"/>
</dbReference>
<reference evidence="3" key="1">
    <citation type="submission" date="2020-06" db="EMBL/GenBank/DDBJ databases">
        <authorList>
            <person name="Li T."/>
            <person name="Hu X."/>
            <person name="Zhang T."/>
            <person name="Song X."/>
            <person name="Zhang H."/>
            <person name="Dai N."/>
            <person name="Sheng W."/>
            <person name="Hou X."/>
            <person name="Wei L."/>
        </authorList>
    </citation>
    <scope>NUCLEOTIDE SEQUENCE</scope>
    <source>
        <strain evidence="3">G01</strain>
        <tissue evidence="3">Leaf</tissue>
    </source>
</reference>
<dbReference type="CDD" id="cd22265">
    <property type="entry name" value="UDM1_RNF168"/>
    <property type="match status" value="1"/>
</dbReference>
<dbReference type="GO" id="GO:0006338">
    <property type="term" value="P:chromatin remodeling"/>
    <property type="evidence" value="ECO:0007669"/>
    <property type="project" value="InterPro"/>
</dbReference>
<name>A0AAW2QAS7_9LAMI</name>
<dbReference type="InterPro" id="IPR006880">
    <property type="entry name" value="INO80B_C"/>
</dbReference>
<organism evidence="3">
    <name type="scientific">Sesamum angustifolium</name>
    <dbReference type="NCBI Taxonomy" id="2727405"/>
    <lineage>
        <taxon>Eukaryota</taxon>
        <taxon>Viridiplantae</taxon>
        <taxon>Streptophyta</taxon>
        <taxon>Embryophyta</taxon>
        <taxon>Tracheophyta</taxon>
        <taxon>Spermatophyta</taxon>
        <taxon>Magnoliopsida</taxon>
        <taxon>eudicotyledons</taxon>
        <taxon>Gunneridae</taxon>
        <taxon>Pentapetalae</taxon>
        <taxon>asterids</taxon>
        <taxon>lamiids</taxon>
        <taxon>Lamiales</taxon>
        <taxon>Pedaliaceae</taxon>
        <taxon>Sesamum</taxon>
    </lineage>
</organism>
<gene>
    <name evidence="3" type="ORF">Sangu_0582700</name>
</gene>
<proteinExistence type="predicted"/>
<dbReference type="CDD" id="cd23021">
    <property type="entry name" value="zf-HIT_IN80B"/>
    <property type="match status" value="1"/>
</dbReference>
<evidence type="ECO:0000313" key="3">
    <source>
        <dbReference type="EMBL" id="KAL0364851.1"/>
    </source>
</evidence>
<feature type="region of interest" description="Disordered" evidence="1">
    <location>
        <begin position="158"/>
        <end position="221"/>
    </location>
</feature>
<feature type="region of interest" description="Disordered" evidence="1">
    <location>
        <begin position="111"/>
        <end position="142"/>
    </location>
</feature>
<feature type="compositionally biased region" description="Low complexity" evidence="1">
    <location>
        <begin position="46"/>
        <end position="58"/>
    </location>
</feature>
<feature type="compositionally biased region" description="Acidic residues" evidence="1">
    <location>
        <begin position="186"/>
        <end position="199"/>
    </location>
</feature>
<feature type="compositionally biased region" description="Basic and acidic residues" evidence="1">
    <location>
        <begin position="210"/>
        <end position="221"/>
    </location>
</feature>
<feature type="region of interest" description="Disordered" evidence="1">
    <location>
        <begin position="1"/>
        <end position="22"/>
    </location>
</feature>
<evidence type="ECO:0000256" key="1">
    <source>
        <dbReference type="SAM" id="MobiDB-lite"/>
    </source>
</evidence>
<protein>
    <recommendedName>
        <fullName evidence="2">INO80 complex subunit B-like conserved region domain-containing protein</fullName>
    </recommendedName>
</protein>
<comment type="caution">
    <text evidence="3">The sequence shown here is derived from an EMBL/GenBank/DDBJ whole genome shotgun (WGS) entry which is preliminary data.</text>
</comment>
<dbReference type="PANTHER" id="PTHR21561">
    <property type="entry name" value="INO80 COMPLEX SUBUNIT B"/>
    <property type="match status" value="1"/>
</dbReference>
<feature type="compositionally biased region" description="Basic and acidic residues" evidence="1">
    <location>
        <begin position="167"/>
        <end position="185"/>
    </location>
</feature>
<feature type="domain" description="INO80 complex subunit B-like conserved region" evidence="2">
    <location>
        <begin position="269"/>
        <end position="354"/>
    </location>
</feature>
<feature type="compositionally biased region" description="Basic and acidic residues" evidence="1">
    <location>
        <begin position="305"/>
        <end position="323"/>
    </location>
</feature>